<keyword evidence="2" id="KW-0238">DNA-binding</keyword>
<gene>
    <name evidence="7" type="ORF">SAMN04487948_12326</name>
</gene>
<dbReference type="GO" id="GO:0003677">
    <property type="term" value="F:DNA binding"/>
    <property type="evidence" value="ECO:0007669"/>
    <property type="project" value="UniProtKB-KW"/>
</dbReference>
<dbReference type="InterPro" id="IPR013971">
    <property type="entry name" value="HalX_domain"/>
</dbReference>
<dbReference type="Proteomes" id="UP000199126">
    <property type="component" value="Unassembled WGS sequence"/>
</dbReference>
<evidence type="ECO:0000259" key="5">
    <source>
        <dbReference type="PROSITE" id="PS50110"/>
    </source>
</evidence>
<dbReference type="Pfam" id="PF08663">
    <property type="entry name" value="HalX"/>
    <property type="match status" value="1"/>
</dbReference>
<dbReference type="AlphaFoldDB" id="A0A1H8W628"/>
<keyword evidence="3" id="KW-0804">Transcription</keyword>
<dbReference type="SUPFAM" id="SSF46785">
    <property type="entry name" value="Winged helix' DNA-binding domain"/>
    <property type="match status" value="1"/>
</dbReference>
<dbReference type="PROSITE" id="PS50110">
    <property type="entry name" value="RESPONSE_REGULATORY"/>
    <property type="match status" value="1"/>
</dbReference>
<feature type="modified residue" description="4-aspartylphosphate" evidence="4">
    <location>
        <position position="167"/>
    </location>
</feature>
<dbReference type="EMBL" id="FODV01000023">
    <property type="protein sequence ID" value="SEP22588.1"/>
    <property type="molecule type" value="Genomic_DNA"/>
</dbReference>
<dbReference type="Pfam" id="PF01638">
    <property type="entry name" value="HxlR"/>
    <property type="match status" value="1"/>
</dbReference>
<dbReference type="PANTHER" id="PTHR33204">
    <property type="entry name" value="TRANSCRIPTIONAL REGULATOR, MARR FAMILY"/>
    <property type="match status" value="1"/>
</dbReference>
<dbReference type="Gene3D" id="1.10.10.10">
    <property type="entry name" value="Winged helix-like DNA-binding domain superfamily/Winged helix DNA-binding domain"/>
    <property type="match status" value="1"/>
</dbReference>
<evidence type="ECO:0000256" key="3">
    <source>
        <dbReference type="ARBA" id="ARBA00023163"/>
    </source>
</evidence>
<sequence>MVRRNDDDVETMVAAVNLISKKWHPVIIQSLLRDGPLRFSELKQRLDISAKVLTDSLDDLVENELVNRNEVNELVNRNEVSESPRRVEYDLTRHGRDMQSVIDALSDWGAEHLGEDTRPVVLVVDNDPRLVTMHASWLEDECQIERAYDGEEALRKLTDEIDVVLLDRRMPGLSGEEVLDRIRDLRLGCQVIMLSAVEPDFDILEMGFDAYIVKPGAKEELKEVIADVLARNAYDSEVQEYLALSAKRAVLQAEKTEGALQRDDRYRRVEARLRELESSVDDADEESAVRDVQALLNIS</sequence>
<proteinExistence type="predicted"/>
<dbReference type="Pfam" id="PF00072">
    <property type="entry name" value="Response_reg"/>
    <property type="match status" value="1"/>
</dbReference>
<evidence type="ECO:0000313" key="8">
    <source>
        <dbReference type="Proteomes" id="UP000199126"/>
    </source>
</evidence>
<keyword evidence="1" id="KW-0805">Transcription regulation</keyword>
<evidence type="ECO:0000256" key="1">
    <source>
        <dbReference type="ARBA" id="ARBA00023015"/>
    </source>
</evidence>
<evidence type="ECO:0000256" key="2">
    <source>
        <dbReference type="ARBA" id="ARBA00023125"/>
    </source>
</evidence>
<keyword evidence="4" id="KW-0597">Phosphoprotein</keyword>
<protein>
    <submittedName>
        <fullName evidence="7">Transcriptional regulator, HxlR family</fullName>
    </submittedName>
</protein>
<dbReference type="SMART" id="SM00448">
    <property type="entry name" value="REC"/>
    <property type="match status" value="1"/>
</dbReference>
<dbReference type="Gene3D" id="3.40.50.2300">
    <property type="match status" value="1"/>
</dbReference>
<feature type="domain" description="HTH hxlR-type" evidence="6">
    <location>
        <begin position="9"/>
        <end position="117"/>
    </location>
</feature>
<dbReference type="InterPro" id="IPR036390">
    <property type="entry name" value="WH_DNA-bd_sf"/>
</dbReference>
<dbReference type="InterPro" id="IPR002577">
    <property type="entry name" value="HTH_HxlR"/>
</dbReference>
<dbReference type="InterPro" id="IPR036388">
    <property type="entry name" value="WH-like_DNA-bd_sf"/>
</dbReference>
<dbReference type="GO" id="GO:0000160">
    <property type="term" value="P:phosphorelay signal transduction system"/>
    <property type="evidence" value="ECO:0007669"/>
    <property type="project" value="InterPro"/>
</dbReference>
<dbReference type="InterPro" id="IPR011006">
    <property type="entry name" value="CheY-like_superfamily"/>
</dbReference>
<reference evidence="8" key="1">
    <citation type="submission" date="2016-10" db="EMBL/GenBank/DDBJ databases">
        <authorList>
            <person name="Varghese N."/>
            <person name="Submissions S."/>
        </authorList>
    </citation>
    <scope>NUCLEOTIDE SEQUENCE [LARGE SCALE GENOMIC DNA]</scope>
    <source>
        <strain evidence="8">CGMCC 1.10121</strain>
    </source>
</reference>
<accession>A0A1H8W628</accession>
<evidence type="ECO:0000256" key="4">
    <source>
        <dbReference type="PROSITE-ProRule" id="PRU00169"/>
    </source>
</evidence>
<organism evidence="7 8">
    <name type="scientific">Halogranum amylolyticum</name>
    <dbReference type="NCBI Taxonomy" id="660520"/>
    <lineage>
        <taxon>Archaea</taxon>
        <taxon>Methanobacteriati</taxon>
        <taxon>Methanobacteriota</taxon>
        <taxon>Stenosarchaea group</taxon>
        <taxon>Halobacteria</taxon>
        <taxon>Halobacteriales</taxon>
        <taxon>Haloferacaceae</taxon>
    </lineage>
</organism>
<dbReference type="SUPFAM" id="SSF52172">
    <property type="entry name" value="CheY-like"/>
    <property type="match status" value="1"/>
</dbReference>
<keyword evidence="8" id="KW-1185">Reference proteome</keyword>
<dbReference type="PROSITE" id="PS51118">
    <property type="entry name" value="HTH_HXLR"/>
    <property type="match status" value="1"/>
</dbReference>
<name>A0A1H8W628_9EURY</name>
<evidence type="ECO:0000259" key="6">
    <source>
        <dbReference type="PROSITE" id="PS51118"/>
    </source>
</evidence>
<dbReference type="InterPro" id="IPR001789">
    <property type="entry name" value="Sig_transdc_resp-reg_receiver"/>
</dbReference>
<evidence type="ECO:0000313" key="7">
    <source>
        <dbReference type="EMBL" id="SEP22588.1"/>
    </source>
</evidence>
<feature type="domain" description="Response regulatory" evidence="5">
    <location>
        <begin position="120"/>
        <end position="229"/>
    </location>
</feature>
<dbReference type="PANTHER" id="PTHR33204:SF18">
    <property type="entry name" value="TRANSCRIPTIONAL REGULATORY PROTEIN"/>
    <property type="match status" value="1"/>
</dbReference>